<evidence type="ECO:0000256" key="1">
    <source>
        <dbReference type="SAM" id="MobiDB-lite"/>
    </source>
</evidence>
<keyword evidence="3" id="KW-1185">Reference proteome</keyword>
<accession>A0AAE0DD64</accession>
<dbReference type="Proteomes" id="UP001281614">
    <property type="component" value="Unassembled WGS sequence"/>
</dbReference>
<feature type="region of interest" description="Disordered" evidence="1">
    <location>
        <begin position="78"/>
        <end position="104"/>
    </location>
</feature>
<dbReference type="AlphaFoldDB" id="A0AAE0DD64"/>
<proteinExistence type="predicted"/>
<feature type="compositionally biased region" description="Basic and acidic residues" evidence="1">
    <location>
        <begin position="81"/>
        <end position="95"/>
    </location>
</feature>
<sequence>MRSAWHGYGVGGVVAGGLGQVHQNRVQHILMQTYPPQNGARQARIGAPVTTCGVYCVAHPYRLPSQRYLRYARQNPISRRPQTEESTQAKEHSAGPHEVSSTMVSLSTPALLGSANSSMGEAKCTHYTTQLDTYVVGTRLVGASGVLQSSTRPRQETVSHLRIALYSNTQVDRRRPYEYNRGTVKSARTANGRVTRPKMAVDTRINAFSSRTPSGLYHLVSMTKVGERERGIGGRFVTMLQLRHKPRSGGRSASYGRPGTGLSRTKRFCP</sequence>
<reference evidence="2" key="1">
    <citation type="submission" date="2023-02" db="EMBL/GenBank/DDBJ databases">
        <title>Colletotrichum kahawae CIFC_Que2 genome sequencing and assembly.</title>
        <authorList>
            <person name="Baroncelli R."/>
        </authorList>
    </citation>
    <scope>NUCLEOTIDE SEQUENCE</scope>
    <source>
        <strain evidence="2">CIFC_Que2</strain>
    </source>
</reference>
<comment type="caution">
    <text evidence="2">The sequence shown here is derived from an EMBL/GenBank/DDBJ whole genome shotgun (WGS) entry which is preliminary data.</text>
</comment>
<feature type="region of interest" description="Disordered" evidence="1">
    <location>
        <begin position="244"/>
        <end position="270"/>
    </location>
</feature>
<organism evidence="2 3">
    <name type="scientific">Colletotrichum kahawae</name>
    <name type="common">Coffee berry disease fungus</name>
    <dbReference type="NCBI Taxonomy" id="34407"/>
    <lineage>
        <taxon>Eukaryota</taxon>
        <taxon>Fungi</taxon>
        <taxon>Dikarya</taxon>
        <taxon>Ascomycota</taxon>
        <taxon>Pezizomycotina</taxon>
        <taxon>Sordariomycetes</taxon>
        <taxon>Hypocreomycetidae</taxon>
        <taxon>Glomerellales</taxon>
        <taxon>Glomerellaceae</taxon>
        <taxon>Colletotrichum</taxon>
        <taxon>Colletotrichum gloeosporioides species complex</taxon>
    </lineage>
</organism>
<protein>
    <submittedName>
        <fullName evidence="2">Uncharacterized protein</fullName>
    </submittedName>
</protein>
<gene>
    <name evidence="2" type="ORF">CKAH01_12127</name>
</gene>
<name>A0AAE0DD64_COLKA</name>
<dbReference type="EMBL" id="VYYT01000020">
    <property type="protein sequence ID" value="KAK2777303.1"/>
    <property type="molecule type" value="Genomic_DNA"/>
</dbReference>
<evidence type="ECO:0000313" key="2">
    <source>
        <dbReference type="EMBL" id="KAK2777303.1"/>
    </source>
</evidence>
<evidence type="ECO:0000313" key="3">
    <source>
        <dbReference type="Proteomes" id="UP001281614"/>
    </source>
</evidence>